<dbReference type="EMBL" id="MAVT02001548">
    <property type="protein sequence ID" value="POS70648.1"/>
    <property type="molecule type" value="Genomic_DNA"/>
</dbReference>
<gene>
    <name evidence="2" type="ORF">DHEL01_v210960</name>
</gene>
<protein>
    <submittedName>
        <fullName evidence="2">Uncharacterized protein</fullName>
    </submittedName>
</protein>
<evidence type="ECO:0000313" key="2">
    <source>
        <dbReference type="EMBL" id="POS70648.1"/>
    </source>
</evidence>
<feature type="region of interest" description="Disordered" evidence="1">
    <location>
        <begin position="265"/>
        <end position="329"/>
    </location>
</feature>
<sequence>MCLAATQEAQAAFTNSSSMVTSKPSLPTGGSGHDKPCEIAAGSVMIWDWKSPVTAATITHTIVPHITAYPNGSFVTNNETVVATPPTTASINSTMVVSGFTIVADINPISRTYPSVWAQYSYIAFSDCAVSTSTELRPGAIITSTDTAAGPSWTSTETISESTNTYIIQSGIHLKMPATVDPARFFYRAEGWDYDFNNPSTVTAPLLEYLNGLETVREQAEGQDLRTCIFATCAPTAVGHTMVSATVLVQSTEIASAVYYNAPTGEPAPALPISTMKTTSPTTQPPLPPASTPGNEPPSENEPPTENEPPPEQAPDSHGVPPPTQSSVSSVEVVIISTGGSGDMEVPVTTFVYTNTIDGQAQEQTVISPAPIANPPLEEVTLIRQVTSNGQTLTETMVSILAPPPTQASEETIVKTAAGANGAESTQTLISIAHTGTPDAAPRLSQVTHITTATVSGTPVVQTIVSPSAANQAGSDSGGGVTGERASGQALAMTTTRTVLSDGQTYVQTIISPEETGTPPEETTFVRTSTSGGTTLVQTVVSRLGGGGADGNMDGAGPVPSATSGSAGSNYTEPVVFVNGGLKLDASGGNGLAGMAAMIALALILNL</sequence>
<dbReference type="Proteomes" id="UP000094444">
    <property type="component" value="Unassembled WGS sequence"/>
</dbReference>
<accession>A0A2P5HK65</accession>
<dbReference type="InParanoid" id="A0A2P5HK65"/>
<dbReference type="AlphaFoldDB" id="A0A2P5HK65"/>
<keyword evidence="3" id="KW-1185">Reference proteome</keyword>
<name>A0A2P5HK65_DIAHE</name>
<proteinExistence type="predicted"/>
<feature type="compositionally biased region" description="Polar residues" evidence="1">
    <location>
        <begin position="14"/>
        <end position="25"/>
    </location>
</feature>
<evidence type="ECO:0000313" key="3">
    <source>
        <dbReference type="Proteomes" id="UP000094444"/>
    </source>
</evidence>
<comment type="caution">
    <text evidence="2">The sequence shown here is derived from an EMBL/GenBank/DDBJ whole genome shotgun (WGS) entry which is preliminary data.</text>
</comment>
<evidence type="ECO:0000256" key="1">
    <source>
        <dbReference type="SAM" id="MobiDB-lite"/>
    </source>
</evidence>
<feature type="compositionally biased region" description="Low complexity" evidence="1">
    <location>
        <begin position="292"/>
        <end position="304"/>
    </location>
</feature>
<feature type="region of interest" description="Disordered" evidence="1">
    <location>
        <begin position="14"/>
        <end position="33"/>
    </location>
</feature>
<dbReference type="OrthoDB" id="5230700at2759"/>
<reference evidence="2" key="1">
    <citation type="submission" date="2017-09" db="EMBL/GenBank/DDBJ databases">
        <title>Polyketide synthases of a Diaporthe helianthi virulent isolate.</title>
        <authorList>
            <person name="Baroncelli R."/>
        </authorList>
    </citation>
    <scope>NUCLEOTIDE SEQUENCE [LARGE SCALE GENOMIC DNA]</scope>
    <source>
        <strain evidence="2">7/96</strain>
    </source>
</reference>
<organism evidence="2 3">
    <name type="scientific">Diaporthe helianthi</name>
    <dbReference type="NCBI Taxonomy" id="158607"/>
    <lineage>
        <taxon>Eukaryota</taxon>
        <taxon>Fungi</taxon>
        <taxon>Dikarya</taxon>
        <taxon>Ascomycota</taxon>
        <taxon>Pezizomycotina</taxon>
        <taxon>Sordariomycetes</taxon>
        <taxon>Sordariomycetidae</taxon>
        <taxon>Diaporthales</taxon>
        <taxon>Diaporthaceae</taxon>
        <taxon>Diaporthe</taxon>
    </lineage>
</organism>